<sequence length="302" mass="35155">MTEKIKFIFEQNISLLQQLDRAVCYFRKQQHDLALGIVADSMDLINNSIEAIITDSEYFNLVSTDSVLGMLSSILDSYKRKDYILLADLLEIKLISFINKVQEHIIGKEEIAFDKDRYQENLNWLIKHSVGIDRLIDYPMDPQLLLKEGYRVEFSFGGLMTLVAENNNSQFYFHTNGRITFEALMLAKHWYKKEASRYILYGLGFGYHIRELLAISPRSNITVYESDLNVIMLACAFANIKDIFASGRVDLIYDPDYIWLGERLRNLSKKESFCVHYPSFQNIRNDMGIKLTESYVSWSKNI</sequence>
<evidence type="ECO:0008006" key="3">
    <source>
        <dbReference type="Google" id="ProtNLM"/>
    </source>
</evidence>
<accession>A0A0K8J3N6</accession>
<dbReference type="Proteomes" id="UP000196053">
    <property type="component" value="Chromosome I"/>
</dbReference>
<dbReference type="OrthoDB" id="5291305at2"/>
<dbReference type="KEGG" id="hsd:SD1D_0380"/>
<dbReference type="EMBL" id="LN879430">
    <property type="protein sequence ID" value="CUH91933.1"/>
    <property type="molecule type" value="Genomic_DNA"/>
</dbReference>
<proteinExistence type="predicted"/>
<protein>
    <recommendedName>
        <fullName evidence="3">DUF115 domain-containing protein</fullName>
    </recommendedName>
</protein>
<keyword evidence="2" id="KW-1185">Reference proteome</keyword>
<evidence type="ECO:0000313" key="1">
    <source>
        <dbReference type="EMBL" id="CUH91933.1"/>
    </source>
</evidence>
<evidence type="ECO:0000313" key="2">
    <source>
        <dbReference type="Proteomes" id="UP000196053"/>
    </source>
</evidence>
<reference evidence="2" key="1">
    <citation type="submission" date="2015-09" db="EMBL/GenBank/DDBJ databases">
        <authorList>
            <person name="Wibberg D."/>
        </authorList>
    </citation>
    <scope>NUCLEOTIDE SEQUENCE [LARGE SCALE GENOMIC DNA]</scope>
    <source>
        <strain evidence="2">SD1D</strain>
    </source>
</reference>
<dbReference type="AlphaFoldDB" id="A0A0K8J3N6"/>
<gene>
    <name evidence="1" type="ORF">SD1D_0380</name>
</gene>
<name>A0A0K8J3N6_9FIRM</name>
<organism evidence="1 2">
    <name type="scientific">Herbinix luporum</name>
    <dbReference type="NCBI Taxonomy" id="1679721"/>
    <lineage>
        <taxon>Bacteria</taxon>
        <taxon>Bacillati</taxon>
        <taxon>Bacillota</taxon>
        <taxon>Clostridia</taxon>
        <taxon>Lachnospirales</taxon>
        <taxon>Lachnospiraceae</taxon>
        <taxon>Herbinix</taxon>
    </lineage>
</organism>
<dbReference type="RefSeq" id="WP_058257356.1">
    <property type="nucleotide sequence ID" value="NZ_DUPS01000012.1"/>
</dbReference>